<dbReference type="PANTHER" id="PTHR45982:SF1">
    <property type="entry name" value="REGULATOR OF CHROMOSOME CONDENSATION"/>
    <property type="match status" value="1"/>
</dbReference>
<dbReference type="InterPro" id="IPR008964">
    <property type="entry name" value="Invasin/intimin_cell_adhesion"/>
</dbReference>
<evidence type="ECO:0000256" key="1">
    <source>
        <dbReference type="SAM" id="SignalP"/>
    </source>
</evidence>
<dbReference type="KEGG" id="vin:AKJ08_0450"/>
<dbReference type="InterPro" id="IPR003343">
    <property type="entry name" value="Big_2"/>
</dbReference>
<dbReference type="Pfam" id="PF02368">
    <property type="entry name" value="Big_2"/>
    <property type="match status" value="2"/>
</dbReference>
<protein>
    <submittedName>
        <fullName evidence="3">BNR repeat domain protein</fullName>
    </submittedName>
</protein>
<evidence type="ECO:0000313" key="3">
    <source>
        <dbReference type="EMBL" id="AKU90063.1"/>
    </source>
</evidence>
<feature type="domain" description="BIG2" evidence="2">
    <location>
        <begin position="297"/>
        <end position="377"/>
    </location>
</feature>
<dbReference type="SUPFAM" id="SSF50985">
    <property type="entry name" value="RCC1/BLIP-II"/>
    <property type="match status" value="2"/>
</dbReference>
<dbReference type="GO" id="GO:0005737">
    <property type="term" value="C:cytoplasm"/>
    <property type="evidence" value="ECO:0007669"/>
    <property type="project" value="TreeGrafter"/>
</dbReference>
<feature type="domain" description="BIG2" evidence="2">
    <location>
        <begin position="128"/>
        <end position="208"/>
    </location>
</feature>
<keyword evidence="1" id="KW-0732">Signal</keyword>
<dbReference type="STRING" id="1391653.AKJ08_0450"/>
<dbReference type="RefSeq" id="WP_082342571.1">
    <property type="nucleotide sequence ID" value="NZ_CP012332.1"/>
</dbReference>
<sequence length="749" mass="78196">MARPIATPTRLLMVGTLAFCLACGASLPVTPPVEVEPEVAASIRVEPQSIRLHPGEVAQLRATAWSESGLQVAVEGLEWSSSSSDVAAVSSDGLVEAISPGEVVVSVRADGIEGTSQILVLPIDEVEKVARITIEPDSLALLVHQGRRLQATVLGEHGNVLEDREVEWTSDTPEVATVSSDGLVAAKAIGRANVTATSDGVSSSIQVEVTPPPAASIRIEGAPGELFIGEGAQLVARVTDAWGAPIVDTSVTWEASPPELIALSMTGMVTGRQAGVVTVFARVEALEALVRIRISGHSTSLELKPNPLNVDLGDKDRLRATVLDENGAPMEVGEATFHSSDPEIAAVLDDGTVFGRKVGTTSISATVGPLETHVQVHVVIPRMSKLFVGGNTAGGLTADGRAYFWRAPLPTPDGQEPQPQTAVPFLAPDRFESLSFSDSHACGITTSGETICTGDNDWGQLGNGTRDLSLDAVSLGFRFISVSAGYGYTCALDPVGGAFCWGNNLRGQLGIKPPDPVLEPTPVQTELLFHQISTSPSRVGGTTCGIALDERTYCWGRELGDPVDEGPPPSSSALTEVQSGETFVEISASTGGAIGSLGHACALTSEGDGYCWGSNITGQLGNGTSETSSVPIPVEGGHVFTRVKTAVSLGSLGFSCGLAEDARAWCWGSNAFAQLGKEACPHGNDIFLCYESTPILLSEQLRFVDIGLGSQSGCGLDYEGRVYCWGYGAVGRRSQGYPLEVPTQIAGQE</sequence>
<dbReference type="Pfam" id="PF00415">
    <property type="entry name" value="RCC1"/>
    <property type="match status" value="1"/>
</dbReference>
<dbReference type="Pfam" id="PF13540">
    <property type="entry name" value="RCC1_2"/>
    <property type="match status" value="2"/>
</dbReference>
<reference evidence="3 4" key="1">
    <citation type="submission" date="2015-08" db="EMBL/GenBank/DDBJ databases">
        <authorList>
            <person name="Babu N.S."/>
            <person name="Beckwith C.J."/>
            <person name="Beseler K.G."/>
            <person name="Brison A."/>
            <person name="Carone J.V."/>
            <person name="Caskin T.P."/>
            <person name="Diamond M."/>
            <person name="Durham M.E."/>
            <person name="Foxe J.M."/>
            <person name="Go M."/>
            <person name="Henderson B.A."/>
            <person name="Jones I.B."/>
            <person name="McGettigan J.A."/>
            <person name="Micheletti S.J."/>
            <person name="Nasrallah M.E."/>
            <person name="Ortiz D."/>
            <person name="Piller C.R."/>
            <person name="Privatt S.R."/>
            <person name="Schneider S.L."/>
            <person name="Sharp S."/>
            <person name="Smith T.C."/>
            <person name="Stanton J.D."/>
            <person name="Ullery H.E."/>
            <person name="Wilson R.J."/>
            <person name="Serrano M.G."/>
            <person name="Buck G."/>
            <person name="Lee V."/>
            <person name="Wang Y."/>
            <person name="Carvalho R."/>
            <person name="Voegtly L."/>
            <person name="Shi R."/>
            <person name="Duckworth R."/>
            <person name="Johnson A."/>
            <person name="Loviza R."/>
            <person name="Walstead R."/>
            <person name="Shah Z."/>
            <person name="Kiflezghi M."/>
            <person name="Wade K."/>
            <person name="Ball S.L."/>
            <person name="Bradley K.W."/>
            <person name="Asai D.J."/>
            <person name="Bowman C.A."/>
            <person name="Russell D.A."/>
            <person name="Pope W.H."/>
            <person name="Jacobs-Sera D."/>
            <person name="Hendrix R.W."/>
            <person name="Hatfull G.F."/>
        </authorList>
    </citation>
    <scope>NUCLEOTIDE SEQUENCE [LARGE SCALE GENOMIC DNA]</scope>
    <source>
        <strain evidence="3 4">DSM 27710</strain>
    </source>
</reference>
<dbReference type="SUPFAM" id="SSF49373">
    <property type="entry name" value="Invasin/intimin cell-adhesion fragments"/>
    <property type="match status" value="3"/>
</dbReference>
<dbReference type="InterPro" id="IPR000408">
    <property type="entry name" value="Reg_chr_condens"/>
</dbReference>
<dbReference type="EMBL" id="CP012332">
    <property type="protein sequence ID" value="AKU90063.1"/>
    <property type="molecule type" value="Genomic_DNA"/>
</dbReference>
<dbReference type="Proteomes" id="UP000055590">
    <property type="component" value="Chromosome"/>
</dbReference>
<organism evidence="3 4">
    <name type="scientific">Vulgatibacter incomptus</name>
    <dbReference type="NCBI Taxonomy" id="1391653"/>
    <lineage>
        <taxon>Bacteria</taxon>
        <taxon>Pseudomonadati</taxon>
        <taxon>Myxococcota</taxon>
        <taxon>Myxococcia</taxon>
        <taxon>Myxococcales</taxon>
        <taxon>Cystobacterineae</taxon>
        <taxon>Vulgatibacteraceae</taxon>
        <taxon>Vulgatibacter</taxon>
    </lineage>
</organism>
<dbReference type="InterPro" id="IPR051553">
    <property type="entry name" value="Ran_GTPase-activating"/>
</dbReference>
<dbReference type="Gene3D" id="2.60.40.1080">
    <property type="match status" value="4"/>
</dbReference>
<evidence type="ECO:0000313" key="4">
    <source>
        <dbReference type="Proteomes" id="UP000055590"/>
    </source>
</evidence>
<dbReference type="GO" id="GO:0005085">
    <property type="term" value="F:guanyl-nucleotide exchange factor activity"/>
    <property type="evidence" value="ECO:0007669"/>
    <property type="project" value="TreeGrafter"/>
</dbReference>
<evidence type="ECO:0000259" key="2">
    <source>
        <dbReference type="SMART" id="SM00635"/>
    </source>
</evidence>
<dbReference type="InterPro" id="IPR009091">
    <property type="entry name" value="RCC1/BLIP-II"/>
</dbReference>
<keyword evidence="4" id="KW-1185">Reference proteome</keyword>
<accession>A0A0K1P953</accession>
<name>A0A0K1P953_9BACT</name>
<feature type="signal peptide" evidence="1">
    <location>
        <begin position="1"/>
        <end position="24"/>
    </location>
</feature>
<feature type="chain" id="PRO_5005465504" evidence="1">
    <location>
        <begin position="25"/>
        <end position="749"/>
    </location>
</feature>
<dbReference type="PROSITE" id="PS50012">
    <property type="entry name" value="RCC1_3"/>
    <property type="match status" value="1"/>
</dbReference>
<feature type="domain" description="BIG2" evidence="2">
    <location>
        <begin position="39"/>
        <end position="119"/>
    </location>
</feature>
<dbReference type="Gene3D" id="2.130.10.30">
    <property type="entry name" value="Regulator of chromosome condensation 1/beta-lactamase-inhibitor protein II"/>
    <property type="match status" value="2"/>
</dbReference>
<dbReference type="OrthoDB" id="6224875at2"/>
<dbReference type="AlphaFoldDB" id="A0A0K1P953"/>
<dbReference type="SMART" id="SM00635">
    <property type="entry name" value="BID_2"/>
    <property type="match status" value="3"/>
</dbReference>
<proteinExistence type="predicted"/>
<gene>
    <name evidence="3" type="ORF">AKJ08_0450</name>
</gene>
<dbReference type="PANTHER" id="PTHR45982">
    <property type="entry name" value="REGULATOR OF CHROMOSOME CONDENSATION"/>
    <property type="match status" value="1"/>
</dbReference>